<dbReference type="Pfam" id="PF16162">
    <property type="entry name" value="KwaB"/>
    <property type="match status" value="1"/>
</dbReference>
<evidence type="ECO:0000313" key="2">
    <source>
        <dbReference type="Proteomes" id="UP000077748"/>
    </source>
</evidence>
<organism evidence="1 2">
    <name type="scientific">Pseudomonas citronellolis</name>
    <dbReference type="NCBI Taxonomy" id="53408"/>
    <lineage>
        <taxon>Bacteria</taxon>
        <taxon>Pseudomonadati</taxon>
        <taxon>Pseudomonadota</taxon>
        <taxon>Gammaproteobacteria</taxon>
        <taxon>Pseudomonadales</taxon>
        <taxon>Pseudomonadaceae</taxon>
        <taxon>Pseudomonas</taxon>
    </lineage>
</organism>
<proteinExistence type="predicted"/>
<dbReference type="EMBL" id="CP015878">
    <property type="protein sequence ID" value="ANI16202.1"/>
    <property type="molecule type" value="Genomic_DNA"/>
</dbReference>
<name>A0A1A9KF94_9PSED</name>
<gene>
    <name evidence="1" type="ORF">A9C11_20460</name>
</gene>
<reference evidence="1 2" key="1">
    <citation type="submission" date="2016-05" db="EMBL/GenBank/DDBJ databases">
        <title>Genome Sequence of Pseudomonas citronellolis Strain SJTE-3, an Estrogens and Persistent Organic Pollutants degradation strain.</title>
        <authorList>
            <person name="Liang R."/>
        </authorList>
    </citation>
    <scope>NUCLEOTIDE SEQUENCE [LARGE SCALE GENOMIC DNA]</scope>
    <source>
        <strain evidence="1 2">SJTE-3</strain>
    </source>
</reference>
<dbReference type="RefSeq" id="WP_034077514.1">
    <property type="nucleotide sequence ID" value="NZ_CP015878.1"/>
</dbReference>
<dbReference type="Proteomes" id="UP000077748">
    <property type="component" value="Chromosome"/>
</dbReference>
<protein>
    <submittedName>
        <fullName evidence="1">DUF4868 domain-containing protein</fullName>
    </submittedName>
</protein>
<evidence type="ECO:0000313" key="1">
    <source>
        <dbReference type="EMBL" id="ANI16202.1"/>
    </source>
</evidence>
<sequence length="317" mass="36772">MSTNKAKKQLKEIKSFDFSKWSVTFWLVKRKVVQKDANYSMLRVNIDAKLQRRFRGYLRAQLQNKEFHVSEYDFNNADGDDALFTISTDITDFVKVAAAIDDGFNNPHAKTYEELLNSWAYIALFEKDGKRLFAWRKINADTQPKKVKSKSATFFQDHKLVDLDDKEIFLIDPRYDFFVYEGTTFIANKRQFESSMNFREGMKANGDEVLADFEKLKIFDNVGIIKEFVGTNLHHLRKLSSIRKSGYYKQPDYMQKLIRVNTSEKWELKIVKGKIVVEKETVELLLKLLNNDRLRSPINNELFDSAAKAPVATGGAA</sequence>
<dbReference type="InterPro" id="IPR032359">
    <property type="entry name" value="KwaB-like"/>
</dbReference>
<dbReference type="AlphaFoldDB" id="A0A1A9KF94"/>
<accession>A0A1A9KF94</accession>